<dbReference type="Gene3D" id="3.40.50.300">
    <property type="entry name" value="P-loop containing nucleotide triphosphate hydrolases"/>
    <property type="match status" value="1"/>
</dbReference>
<protein>
    <submittedName>
        <fullName evidence="2">ATP-binding protein</fullName>
    </submittedName>
</protein>
<dbReference type="AlphaFoldDB" id="A0AA95JCW6"/>
<dbReference type="SUPFAM" id="SSF52540">
    <property type="entry name" value="P-loop containing nucleoside triphosphate hydrolases"/>
    <property type="match status" value="1"/>
</dbReference>
<feature type="domain" description="Guanylate kinase-like" evidence="1">
    <location>
        <begin position="29"/>
        <end position="226"/>
    </location>
</feature>
<dbReference type="EMBL" id="CP119317">
    <property type="protein sequence ID" value="WEK54352.1"/>
    <property type="molecule type" value="Genomic_DNA"/>
</dbReference>
<dbReference type="PANTHER" id="PTHR43581:SF4">
    <property type="entry name" value="ATP_GTP PHOSPHATASE"/>
    <property type="match status" value="1"/>
</dbReference>
<dbReference type="PANTHER" id="PTHR43581">
    <property type="entry name" value="ATP/GTP PHOSPHATASE"/>
    <property type="match status" value="1"/>
</dbReference>
<dbReference type="Proteomes" id="UP001178662">
    <property type="component" value="Chromosome"/>
</dbReference>
<keyword evidence="2" id="KW-0067">ATP-binding</keyword>
<dbReference type="InterPro" id="IPR003593">
    <property type="entry name" value="AAA+_ATPase"/>
</dbReference>
<dbReference type="InterPro" id="IPR027417">
    <property type="entry name" value="P-loop_NTPase"/>
</dbReference>
<dbReference type="Pfam" id="PF13304">
    <property type="entry name" value="AAA_21"/>
    <property type="match status" value="1"/>
</dbReference>
<reference evidence="2" key="1">
    <citation type="submission" date="2023-03" db="EMBL/GenBank/DDBJ databases">
        <title>Andean soil-derived lignocellulolytic bacterial consortium as a source of novel taxa and putative plastic-active enzymes.</title>
        <authorList>
            <person name="Diaz-Garcia L."/>
            <person name="Chuvochina M."/>
            <person name="Feuerriegel G."/>
            <person name="Bunk B."/>
            <person name="Sproer C."/>
            <person name="Streit W.R."/>
            <person name="Rodriguez L.M."/>
            <person name="Overmann J."/>
            <person name="Jimenez D.J."/>
        </authorList>
    </citation>
    <scope>NUCLEOTIDE SEQUENCE</scope>
    <source>
        <strain evidence="2">MAG 2441</strain>
    </source>
</reference>
<accession>A0AA95JCW6</accession>
<dbReference type="GO" id="GO:0005524">
    <property type="term" value="F:ATP binding"/>
    <property type="evidence" value="ECO:0007669"/>
    <property type="project" value="UniProtKB-KW"/>
</dbReference>
<dbReference type="InterPro" id="IPR051396">
    <property type="entry name" value="Bact_Antivir_Def_Nuclease"/>
</dbReference>
<keyword evidence="3" id="KW-1185">Reference proteome</keyword>
<evidence type="ECO:0000313" key="3">
    <source>
        <dbReference type="Proteomes" id="UP001178662"/>
    </source>
</evidence>
<name>A0AA95JCW6_9BACL</name>
<evidence type="ECO:0000259" key="1">
    <source>
        <dbReference type="PROSITE" id="PS50052"/>
    </source>
</evidence>
<dbReference type="SMART" id="SM00382">
    <property type="entry name" value="AAA"/>
    <property type="match status" value="1"/>
</dbReference>
<keyword evidence="2" id="KW-0547">Nucleotide-binding</keyword>
<organism evidence="2 3">
    <name type="scientific">Candidatus Cohnella colombiensis</name>
    <dbReference type="NCBI Taxonomy" id="3121368"/>
    <lineage>
        <taxon>Bacteria</taxon>
        <taxon>Bacillati</taxon>
        <taxon>Bacillota</taxon>
        <taxon>Bacilli</taxon>
        <taxon>Bacillales</taxon>
        <taxon>Paenibacillaceae</taxon>
        <taxon>Cohnella</taxon>
    </lineage>
</organism>
<gene>
    <name evidence="2" type="ORF">P0Y55_17740</name>
</gene>
<dbReference type="GO" id="GO:0016887">
    <property type="term" value="F:ATP hydrolysis activity"/>
    <property type="evidence" value="ECO:0007669"/>
    <property type="project" value="InterPro"/>
</dbReference>
<dbReference type="PROSITE" id="PS50052">
    <property type="entry name" value="GUANYLATE_KINASE_2"/>
    <property type="match status" value="1"/>
</dbReference>
<dbReference type="InterPro" id="IPR003959">
    <property type="entry name" value="ATPase_AAA_core"/>
</dbReference>
<dbReference type="InterPro" id="IPR008144">
    <property type="entry name" value="Guanylate_kin-like_dom"/>
</dbReference>
<sequence>MKIKQIVIENNPIVDNLTLDFCDEGGKVFDTIVIAGENGTGKSTILNMIYELSNFSPPAVPSKEKRIFTIEIESKDTELLKTQLPHFFSDGINNNEVTLSFDFSLHGNWDYMRVYFVDNQGVSHEFAGNYIAGQEYRNIFKSIFSDVEINFNPPVIQSVTSKDLDQKLQTSTRSSGDLASEIAQLLVDVEALDDSDLSAWVRNNKGHAAPEDMIDIRMKRFKDAFHFMFPYKRYKGTKNIENRKKILFEERGKEISIEQLSSGEKQIVFRGGFLLRDIKSSTGALILIDEPEISLHPTWQINILNFFKRLFTDEAGKQTSQLIVVTHSPFIIHNETRINKKVIVLRRSDEGVVNTPDKQEYFGWTSEKSVRKAFNIDFGNSLEKPVVFVEGETDEKYLQKALEVFGISDLNLEIMWIGRTTENGKTEFSGDTALNQTKSFFLANPKIPRQKTILLYDSDTNQKNEDYDNLFVRAMPVNPENDYFRKGIENLLFLPEDFPRDSFYREKKRIDDYSAISIIRELEKTKLCDWICSLEVDEVRKYFAPLTLVLKVIEDVLKVEHM</sequence>
<proteinExistence type="predicted"/>
<evidence type="ECO:0000313" key="2">
    <source>
        <dbReference type="EMBL" id="WEK54352.1"/>
    </source>
</evidence>